<feature type="domain" description="Thioester reductase (TE)" evidence="1">
    <location>
        <begin position="10"/>
        <end position="238"/>
    </location>
</feature>
<dbReference type="Pfam" id="PF07993">
    <property type="entry name" value="NAD_binding_4"/>
    <property type="match status" value="1"/>
</dbReference>
<comment type="caution">
    <text evidence="2">The sequence shown here is derived from an EMBL/GenBank/DDBJ whole genome shotgun (WGS) entry which is preliminary data.</text>
</comment>
<proteinExistence type="predicted"/>
<evidence type="ECO:0000259" key="1">
    <source>
        <dbReference type="Pfam" id="PF07993"/>
    </source>
</evidence>
<dbReference type="EMBL" id="JEMB01002269">
    <property type="protein sequence ID" value="KYF82327.1"/>
    <property type="molecule type" value="Genomic_DNA"/>
</dbReference>
<dbReference type="PANTHER" id="PTHR48079:SF6">
    <property type="entry name" value="NAD(P)-BINDING DOMAIN-CONTAINING PROTEIN-RELATED"/>
    <property type="match status" value="1"/>
</dbReference>
<dbReference type="InterPro" id="IPR051783">
    <property type="entry name" value="NAD(P)-dependent_oxidoreduct"/>
</dbReference>
<dbReference type="SUPFAM" id="SSF51735">
    <property type="entry name" value="NAD(P)-binding Rossmann-fold domains"/>
    <property type="match status" value="1"/>
</dbReference>
<dbReference type="PANTHER" id="PTHR48079">
    <property type="entry name" value="PROTEIN YEEZ"/>
    <property type="match status" value="1"/>
</dbReference>
<gene>
    <name evidence="2" type="ORF">BE17_41695</name>
</gene>
<protein>
    <recommendedName>
        <fullName evidence="1">Thioester reductase (TE) domain-containing protein</fullName>
    </recommendedName>
</protein>
<organism evidence="2 3">
    <name type="scientific">Sorangium cellulosum</name>
    <name type="common">Polyangium cellulosum</name>
    <dbReference type="NCBI Taxonomy" id="56"/>
    <lineage>
        <taxon>Bacteria</taxon>
        <taxon>Pseudomonadati</taxon>
        <taxon>Myxococcota</taxon>
        <taxon>Polyangia</taxon>
        <taxon>Polyangiales</taxon>
        <taxon>Polyangiaceae</taxon>
        <taxon>Sorangium</taxon>
    </lineage>
</organism>
<name>A0A150RPY2_SORCE</name>
<dbReference type="InterPro" id="IPR036291">
    <property type="entry name" value="NAD(P)-bd_dom_sf"/>
</dbReference>
<accession>A0A150RPY2</accession>
<evidence type="ECO:0000313" key="3">
    <source>
        <dbReference type="Proteomes" id="UP000075635"/>
    </source>
</evidence>
<sequence>MRACDVEVMVTGGTGFIGRWLLAELTRTKAVAAPVRGARQRAAELSAFVDAHGGDSRRLLVVEGDVEAASLGLSERFEQVRDVYHLAARFAFGLGAQEARRCNVEGSLHAAEWALGRPHLRRFVYLGGYRMMHASARSGAESVLTQRARDRLYRQHGAYEGSKHESFLAVRRFAAERGLRWTAVHPSSVIGDSRTGETMQLTGVGEMVEQLWRGRLPALVGSERTFLPLVTVDYLARFLASVPERPETAEQDLCVLDQATPRLPALVRGIVAHLRRSPPAWVLPLGLVRLLPEALTGVTRESLSFLAEDAYDTSAADAHARAVGLVMPPIHTSVERWCDHLVATRFGATPGNAPGRRPASSVA</sequence>
<dbReference type="GO" id="GO:0005737">
    <property type="term" value="C:cytoplasm"/>
    <property type="evidence" value="ECO:0007669"/>
    <property type="project" value="TreeGrafter"/>
</dbReference>
<dbReference type="GO" id="GO:0004029">
    <property type="term" value="F:aldehyde dehydrogenase (NAD+) activity"/>
    <property type="evidence" value="ECO:0007669"/>
    <property type="project" value="TreeGrafter"/>
</dbReference>
<dbReference type="Gene3D" id="3.40.50.720">
    <property type="entry name" value="NAD(P)-binding Rossmann-like Domain"/>
    <property type="match status" value="1"/>
</dbReference>
<dbReference type="InterPro" id="IPR013120">
    <property type="entry name" value="FAR_NAD-bd"/>
</dbReference>
<dbReference type="Proteomes" id="UP000075635">
    <property type="component" value="Unassembled WGS sequence"/>
</dbReference>
<dbReference type="AlphaFoldDB" id="A0A150RPY2"/>
<reference evidence="2 3" key="1">
    <citation type="submission" date="2014-02" db="EMBL/GenBank/DDBJ databases">
        <title>The small core and large imbalanced accessory genome model reveals a collaborative survival strategy of Sorangium cellulosum strains in nature.</title>
        <authorList>
            <person name="Han K."/>
            <person name="Peng R."/>
            <person name="Blom J."/>
            <person name="Li Y.-Z."/>
        </authorList>
    </citation>
    <scope>NUCLEOTIDE SEQUENCE [LARGE SCALE GENOMIC DNA]</scope>
    <source>
        <strain evidence="2 3">So0011-07</strain>
    </source>
</reference>
<evidence type="ECO:0000313" key="2">
    <source>
        <dbReference type="EMBL" id="KYF82327.1"/>
    </source>
</evidence>